<proteinExistence type="predicted"/>
<dbReference type="EMBL" id="JARJLG010000215">
    <property type="protein sequence ID" value="KAJ7727000.1"/>
    <property type="molecule type" value="Genomic_DNA"/>
</dbReference>
<accession>A0AAD7HTG5</accession>
<keyword evidence="2" id="KW-1185">Reference proteome</keyword>
<evidence type="ECO:0000313" key="1">
    <source>
        <dbReference type="EMBL" id="KAJ7727000.1"/>
    </source>
</evidence>
<evidence type="ECO:0000313" key="2">
    <source>
        <dbReference type="Proteomes" id="UP001215280"/>
    </source>
</evidence>
<name>A0AAD7HTG5_9AGAR</name>
<gene>
    <name evidence="1" type="ORF">DFH07DRAFT_234172</name>
</gene>
<organism evidence="1 2">
    <name type="scientific">Mycena maculata</name>
    <dbReference type="NCBI Taxonomy" id="230809"/>
    <lineage>
        <taxon>Eukaryota</taxon>
        <taxon>Fungi</taxon>
        <taxon>Dikarya</taxon>
        <taxon>Basidiomycota</taxon>
        <taxon>Agaricomycotina</taxon>
        <taxon>Agaricomycetes</taxon>
        <taxon>Agaricomycetidae</taxon>
        <taxon>Agaricales</taxon>
        <taxon>Marasmiineae</taxon>
        <taxon>Mycenaceae</taxon>
        <taxon>Mycena</taxon>
    </lineage>
</organism>
<dbReference type="Proteomes" id="UP001215280">
    <property type="component" value="Unassembled WGS sequence"/>
</dbReference>
<reference evidence="1" key="1">
    <citation type="submission" date="2023-03" db="EMBL/GenBank/DDBJ databases">
        <title>Massive genome expansion in bonnet fungi (Mycena s.s.) driven by repeated elements and novel gene families across ecological guilds.</title>
        <authorList>
            <consortium name="Lawrence Berkeley National Laboratory"/>
            <person name="Harder C.B."/>
            <person name="Miyauchi S."/>
            <person name="Viragh M."/>
            <person name="Kuo A."/>
            <person name="Thoen E."/>
            <person name="Andreopoulos B."/>
            <person name="Lu D."/>
            <person name="Skrede I."/>
            <person name="Drula E."/>
            <person name="Henrissat B."/>
            <person name="Morin E."/>
            <person name="Kohler A."/>
            <person name="Barry K."/>
            <person name="LaButti K."/>
            <person name="Morin E."/>
            <person name="Salamov A."/>
            <person name="Lipzen A."/>
            <person name="Mereny Z."/>
            <person name="Hegedus B."/>
            <person name="Baldrian P."/>
            <person name="Stursova M."/>
            <person name="Weitz H."/>
            <person name="Taylor A."/>
            <person name="Grigoriev I.V."/>
            <person name="Nagy L.G."/>
            <person name="Martin F."/>
            <person name="Kauserud H."/>
        </authorList>
    </citation>
    <scope>NUCLEOTIDE SEQUENCE</scope>
    <source>
        <strain evidence="1">CBHHK188m</strain>
    </source>
</reference>
<comment type="caution">
    <text evidence="1">The sequence shown here is derived from an EMBL/GenBank/DDBJ whole genome shotgun (WGS) entry which is preliminary data.</text>
</comment>
<dbReference type="AlphaFoldDB" id="A0AAD7HTG5"/>
<sequence>MRPLACARSERLGRGARSGHVWMGLMAVSSGRRCIGPLWCHTMLSMTSRRNDEVLYLSRGLLGWQALVWLTGGQIAEGCCDGWADGAEGDCPRPSLLHRAPVLDKPQDQAVQHNAPQTVQLAERVAGWNVSHAVVEEEMRRQNSSTIDFVLCLGTMSSECLAARTRAKRVGRRCRRKTRWWRM</sequence>
<protein>
    <submittedName>
        <fullName evidence="1">Uncharacterized protein</fullName>
    </submittedName>
</protein>